<reference evidence="1" key="1">
    <citation type="submission" date="2021-01" db="EMBL/GenBank/DDBJ databases">
        <title>Adiantum capillus-veneris genome.</title>
        <authorList>
            <person name="Fang Y."/>
            <person name="Liao Q."/>
        </authorList>
    </citation>
    <scope>NUCLEOTIDE SEQUENCE</scope>
    <source>
        <strain evidence="1">H3</strain>
        <tissue evidence="1">Leaf</tissue>
    </source>
</reference>
<keyword evidence="2" id="KW-1185">Reference proteome</keyword>
<accession>A0A9D4UY89</accession>
<protein>
    <submittedName>
        <fullName evidence="1">Uncharacterized protein</fullName>
    </submittedName>
</protein>
<dbReference type="AlphaFoldDB" id="A0A9D4UY89"/>
<evidence type="ECO:0000313" key="2">
    <source>
        <dbReference type="Proteomes" id="UP000886520"/>
    </source>
</evidence>
<dbReference type="EMBL" id="JABFUD020000008">
    <property type="protein sequence ID" value="KAI5076010.1"/>
    <property type="molecule type" value="Genomic_DNA"/>
</dbReference>
<organism evidence="1 2">
    <name type="scientific">Adiantum capillus-veneris</name>
    <name type="common">Maidenhair fern</name>
    <dbReference type="NCBI Taxonomy" id="13818"/>
    <lineage>
        <taxon>Eukaryota</taxon>
        <taxon>Viridiplantae</taxon>
        <taxon>Streptophyta</taxon>
        <taxon>Embryophyta</taxon>
        <taxon>Tracheophyta</taxon>
        <taxon>Polypodiopsida</taxon>
        <taxon>Polypodiidae</taxon>
        <taxon>Polypodiales</taxon>
        <taxon>Pteridineae</taxon>
        <taxon>Pteridaceae</taxon>
        <taxon>Vittarioideae</taxon>
        <taxon>Adiantum</taxon>
    </lineage>
</organism>
<dbReference type="Proteomes" id="UP000886520">
    <property type="component" value="Chromosome 8"/>
</dbReference>
<sequence>MWRGCDTSPLHGLTSVGLCIRSQRVMWERLIGQGWIIRFETADVGRGFTEMGEVLKSIGGGLDLVGDAVVKEGRMDERDTVSQMVVPI</sequence>
<gene>
    <name evidence="1" type="ORF">GOP47_0008075</name>
</gene>
<evidence type="ECO:0000313" key="1">
    <source>
        <dbReference type="EMBL" id="KAI5076010.1"/>
    </source>
</evidence>
<name>A0A9D4UY89_ADICA</name>
<proteinExistence type="predicted"/>
<comment type="caution">
    <text evidence="1">The sequence shown here is derived from an EMBL/GenBank/DDBJ whole genome shotgun (WGS) entry which is preliminary data.</text>
</comment>